<comment type="caution">
    <text evidence="3">The sequence shown here is derived from an EMBL/GenBank/DDBJ whole genome shotgun (WGS) entry which is preliminary data.</text>
</comment>
<gene>
    <name evidence="3" type="primary">Acey_s0157.g3203</name>
    <name evidence="3" type="ORF">Y032_0157g3203</name>
</gene>
<evidence type="ECO:0000313" key="4">
    <source>
        <dbReference type="Proteomes" id="UP000024635"/>
    </source>
</evidence>
<dbReference type="GO" id="GO:0007165">
    <property type="term" value="P:signal transduction"/>
    <property type="evidence" value="ECO:0007669"/>
    <property type="project" value="TreeGrafter"/>
</dbReference>
<evidence type="ECO:0000256" key="2">
    <source>
        <dbReference type="ARBA" id="ARBA00022729"/>
    </source>
</evidence>
<keyword evidence="4" id="KW-1185">Reference proteome</keyword>
<evidence type="ECO:0000256" key="1">
    <source>
        <dbReference type="ARBA" id="ARBA00010646"/>
    </source>
</evidence>
<dbReference type="Proteomes" id="UP000024635">
    <property type="component" value="Unassembled WGS sequence"/>
</dbReference>
<dbReference type="InterPro" id="IPR002053">
    <property type="entry name" value="Glyco_hydro_25"/>
</dbReference>
<organism evidence="3 4">
    <name type="scientific">Ancylostoma ceylanicum</name>
    <dbReference type="NCBI Taxonomy" id="53326"/>
    <lineage>
        <taxon>Eukaryota</taxon>
        <taxon>Metazoa</taxon>
        <taxon>Ecdysozoa</taxon>
        <taxon>Nematoda</taxon>
        <taxon>Chromadorea</taxon>
        <taxon>Rhabditida</taxon>
        <taxon>Rhabditina</taxon>
        <taxon>Rhabditomorpha</taxon>
        <taxon>Strongyloidea</taxon>
        <taxon>Ancylostomatidae</taxon>
        <taxon>Ancylostomatinae</taxon>
        <taxon>Ancylostoma</taxon>
    </lineage>
</organism>
<comment type="similarity">
    <text evidence="1">Belongs to the glycosyl hydrolase 25 family.</text>
</comment>
<dbReference type="InterPro" id="IPR051595">
    <property type="entry name" value="GH25_Enzymes"/>
</dbReference>
<keyword evidence="2" id="KW-0732">Signal</keyword>
<dbReference type="CDD" id="cd06416">
    <property type="entry name" value="GH25_Lys1-like"/>
    <property type="match status" value="1"/>
</dbReference>
<dbReference type="GO" id="GO:0009253">
    <property type="term" value="P:peptidoglycan catabolic process"/>
    <property type="evidence" value="ECO:0007669"/>
    <property type="project" value="InterPro"/>
</dbReference>
<reference evidence="4" key="1">
    <citation type="journal article" date="2015" name="Nat. Genet.">
        <title>The genome and transcriptome of the zoonotic hookworm Ancylostoma ceylanicum identify infection-specific gene families.</title>
        <authorList>
            <person name="Schwarz E.M."/>
            <person name="Hu Y."/>
            <person name="Antoshechkin I."/>
            <person name="Miller M.M."/>
            <person name="Sternberg P.W."/>
            <person name="Aroian R.V."/>
        </authorList>
    </citation>
    <scope>NUCLEOTIDE SEQUENCE</scope>
    <source>
        <strain evidence="4">HY135</strain>
    </source>
</reference>
<evidence type="ECO:0000313" key="3">
    <source>
        <dbReference type="EMBL" id="EYB95672.1"/>
    </source>
</evidence>
<accession>A0A016SZ01</accession>
<dbReference type="PANTHER" id="PTHR23208:SF36">
    <property type="entry name" value="LYSOZYME-RELATED"/>
    <property type="match status" value="1"/>
</dbReference>
<dbReference type="GO" id="GO:0045087">
    <property type="term" value="P:innate immune response"/>
    <property type="evidence" value="ECO:0007669"/>
    <property type="project" value="TreeGrafter"/>
</dbReference>
<dbReference type="GO" id="GO:0016998">
    <property type="term" value="P:cell wall macromolecule catabolic process"/>
    <property type="evidence" value="ECO:0007669"/>
    <property type="project" value="InterPro"/>
</dbReference>
<dbReference type="InterPro" id="IPR017853">
    <property type="entry name" value="GH"/>
</dbReference>
<dbReference type="AlphaFoldDB" id="A0A016SZ01"/>
<dbReference type="EMBL" id="JARK01001493">
    <property type="protein sequence ID" value="EYB95672.1"/>
    <property type="molecule type" value="Genomic_DNA"/>
</dbReference>
<dbReference type="OrthoDB" id="25039at2759"/>
<proteinExistence type="inferred from homology"/>
<sequence length="296" mass="33076">MFFVLFTYSDQISRVKLFNFTQHLQQEMYTILLLYALLATSLAKAVVPDQVLAASPGYAYALDLAVPVSLSGFTCMKKSGYSTVFVRGYDPSGNGKFDTNAVNNIRYANQAGLGSEVYMTPQLHSNKNGAAQFRELYEGLRNGKIQVRTVWLQVTSPINWGPNTQANIYFLNDIVSMAKYYGVKIGFYTNVYDWQQITKNANVDGAMLWYWNVHGAGPRGETPADFNDFRPFAKFTKPIVKQFAQVEGVCGVAVNRNVYTVNKSKHFIASQAERSSDEVIVGTLGDEHLSTFVQIV</sequence>
<evidence type="ECO:0008006" key="5">
    <source>
        <dbReference type="Google" id="ProtNLM"/>
    </source>
</evidence>
<protein>
    <recommendedName>
        <fullName evidence="5">Lysozyme</fullName>
    </recommendedName>
</protein>
<name>A0A016SZ01_9BILA</name>
<dbReference type="PANTHER" id="PTHR23208">
    <property type="entry name" value="LYSOZYME PROTEIN"/>
    <property type="match status" value="1"/>
</dbReference>
<dbReference type="Gene3D" id="3.20.20.80">
    <property type="entry name" value="Glycosidases"/>
    <property type="match status" value="1"/>
</dbReference>
<dbReference type="GO" id="GO:0003796">
    <property type="term" value="F:lysozyme activity"/>
    <property type="evidence" value="ECO:0007669"/>
    <property type="project" value="InterPro"/>
</dbReference>
<dbReference type="SUPFAM" id="SSF51445">
    <property type="entry name" value="(Trans)glycosidases"/>
    <property type="match status" value="1"/>
</dbReference>
<dbReference type="PROSITE" id="PS51904">
    <property type="entry name" value="GLYCOSYL_HYDROL_F25_2"/>
    <property type="match status" value="1"/>
</dbReference>